<accession>A0ABS7GKH4</accession>
<keyword evidence="1" id="KW-0472">Membrane</keyword>
<keyword evidence="1" id="KW-0812">Transmembrane</keyword>
<feature type="transmembrane region" description="Helical" evidence="1">
    <location>
        <begin position="97"/>
        <end position="115"/>
    </location>
</feature>
<evidence type="ECO:0000313" key="2">
    <source>
        <dbReference type="EMBL" id="MBW8687781.1"/>
    </source>
</evidence>
<name>A0ABS7GKH4_9BACT</name>
<sequence>MKETSALLTRYLETGILPDDEGSQLLAAMDELIEKNELALLAGLRYQYKGEEQILTVADLEVHYWEIFMYYTDSEEHDDHHHHEAAEDEGNHLTRWWWVYFILAAIGIFAIWKLTQGHP</sequence>
<proteinExistence type="predicted"/>
<dbReference type="Proteomes" id="UP000812961">
    <property type="component" value="Unassembled WGS sequence"/>
</dbReference>
<dbReference type="EMBL" id="JAICCF010000005">
    <property type="protein sequence ID" value="MBW8687781.1"/>
    <property type="molecule type" value="Genomic_DNA"/>
</dbReference>
<reference evidence="2 3" key="1">
    <citation type="submission" date="2021-08" db="EMBL/GenBank/DDBJ databases">
        <title>The genome sequence of Chitinophaga sp. B61.</title>
        <authorList>
            <person name="Zhang X."/>
        </authorList>
    </citation>
    <scope>NUCLEOTIDE SEQUENCE [LARGE SCALE GENOMIC DNA]</scope>
    <source>
        <strain evidence="2 3">B61</strain>
    </source>
</reference>
<gene>
    <name evidence="2" type="ORF">K1Y79_25810</name>
</gene>
<comment type="caution">
    <text evidence="2">The sequence shown here is derived from an EMBL/GenBank/DDBJ whole genome shotgun (WGS) entry which is preliminary data.</text>
</comment>
<keyword evidence="3" id="KW-1185">Reference proteome</keyword>
<protein>
    <submittedName>
        <fullName evidence="2">Uncharacterized protein</fullName>
    </submittedName>
</protein>
<evidence type="ECO:0000256" key="1">
    <source>
        <dbReference type="SAM" id="Phobius"/>
    </source>
</evidence>
<organism evidence="2 3">
    <name type="scientific">Chitinophaga rhizophila</name>
    <dbReference type="NCBI Taxonomy" id="2866212"/>
    <lineage>
        <taxon>Bacteria</taxon>
        <taxon>Pseudomonadati</taxon>
        <taxon>Bacteroidota</taxon>
        <taxon>Chitinophagia</taxon>
        <taxon>Chitinophagales</taxon>
        <taxon>Chitinophagaceae</taxon>
        <taxon>Chitinophaga</taxon>
    </lineage>
</organism>
<dbReference type="RefSeq" id="WP_220253103.1">
    <property type="nucleotide sequence ID" value="NZ_JAICCF010000005.1"/>
</dbReference>
<evidence type="ECO:0000313" key="3">
    <source>
        <dbReference type="Proteomes" id="UP000812961"/>
    </source>
</evidence>
<keyword evidence="1" id="KW-1133">Transmembrane helix</keyword>